<dbReference type="RefSeq" id="WP_188667014.1">
    <property type="nucleotide sequence ID" value="NZ_BMHV01000037.1"/>
</dbReference>
<dbReference type="Proteomes" id="UP000632498">
    <property type="component" value="Unassembled WGS sequence"/>
</dbReference>
<sequence length="160" mass="18881">MRLILLISIFFSLPAWAYNEKNAPDIDYNRDPQYWDQRRQMMEGGKIKRIADKCEEYTQLHGDMAERANGWLYRFAVPYGGSNAFIDRPTHFKIEKRIIAIHGQLREDNRWERHGAAVVGAEERCRVNSEKASQQIIELMKPFGAVYMPDKNDWTESWKK</sequence>
<keyword evidence="3" id="KW-1185">Reference proteome</keyword>
<name>A0A917C9L6_9PROT</name>
<gene>
    <name evidence="2" type="ORF">GCM10011332_31710</name>
</gene>
<protein>
    <submittedName>
        <fullName evidence="2">Uncharacterized protein</fullName>
    </submittedName>
</protein>
<feature type="signal peptide" evidence="1">
    <location>
        <begin position="1"/>
        <end position="17"/>
    </location>
</feature>
<comment type="caution">
    <text evidence="2">The sequence shown here is derived from an EMBL/GenBank/DDBJ whole genome shotgun (WGS) entry which is preliminary data.</text>
</comment>
<organism evidence="2 3">
    <name type="scientific">Terasakiella brassicae</name>
    <dbReference type="NCBI Taxonomy" id="1634917"/>
    <lineage>
        <taxon>Bacteria</taxon>
        <taxon>Pseudomonadati</taxon>
        <taxon>Pseudomonadota</taxon>
        <taxon>Alphaproteobacteria</taxon>
        <taxon>Rhodospirillales</taxon>
        <taxon>Terasakiellaceae</taxon>
        <taxon>Terasakiella</taxon>
    </lineage>
</organism>
<reference evidence="2" key="1">
    <citation type="journal article" date="2014" name="Int. J. Syst. Evol. Microbiol.">
        <title>Complete genome sequence of Corynebacterium casei LMG S-19264T (=DSM 44701T), isolated from a smear-ripened cheese.</title>
        <authorList>
            <consortium name="US DOE Joint Genome Institute (JGI-PGF)"/>
            <person name="Walter F."/>
            <person name="Albersmeier A."/>
            <person name="Kalinowski J."/>
            <person name="Ruckert C."/>
        </authorList>
    </citation>
    <scope>NUCLEOTIDE SEQUENCE</scope>
    <source>
        <strain evidence="2">CGMCC 1.15254</strain>
    </source>
</reference>
<feature type="chain" id="PRO_5037687879" evidence="1">
    <location>
        <begin position="18"/>
        <end position="160"/>
    </location>
</feature>
<keyword evidence="1" id="KW-0732">Signal</keyword>
<reference evidence="2" key="2">
    <citation type="submission" date="2020-09" db="EMBL/GenBank/DDBJ databases">
        <authorList>
            <person name="Sun Q."/>
            <person name="Zhou Y."/>
        </authorList>
    </citation>
    <scope>NUCLEOTIDE SEQUENCE</scope>
    <source>
        <strain evidence="2">CGMCC 1.15254</strain>
    </source>
</reference>
<evidence type="ECO:0000313" key="3">
    <source>
        <dbReference type="Proteomes" id="UP000632498"/>
    </source>
</evidence>
<proteinExistence type="predicted"/>
<dbReference type="AlphaFoldDB" id="A0A917C9L6"/>
<dbReference type="EMBL" id="BMHV01000037">
    <property type="protein sequence ID" value="GGF75380.1"/>
    <property type="molecule type" value="Genomic_DNA"/>
</dbReference>
<evidence type="ECO:0000256" key="1">
    <source>
        <dbReference type="SAM" id="SignalP"/>
    </source>
</evidence>
<accession>A0A917C9L6</accession>
<evidence type="ECO:0000313" key="2">
    <source>
        <dbReference type="EMBL" id="GGF75380.1"/>
    </source>
</evidence>